<sequence length="127" mass="15237">MITYQEFLSEKDSLSFEVCTQYFQDLVNSLDEVDEYSIIYWKDFITASLIYSQSRGEWLLLSREEKHAKDDTRTTKHNKFIYTLKIYIAYSKQKGYEFPWFESIKDNRKQLGDLACYIAYIYAVNAR</sequence>
<evidence type="ECO:0000313" key="1">
    <source>
        <dbReference type="EMBL" id="EPU43482.1"/>
    </source>
</evidence>
<evidence type="ECO:0000313" key="2">
    <source>
        <dbReference type="Proteomes" id="UP000015176"/>
    </source>
</evidence>
<protein>
    <submittedName>
        <fullName evidence="1">Uncharacterized protein</fullName>
    </submittedName>
</protein>
<dbReference type="Proteomes" id="UP000015176">
    <property type="component" value="Unassembled WGS sequence"/>
</dbReference>
<dbReference type="EMBL" id="ALSF01000004">
    <property type="protein sequence ID" value="EPU43482.1"/>
    <property type="molecule type" value="Genomic_DNA"/>
</dbReference>
<organism evidence="1 2">
    <name type="scientific">Streptococcus agalactiae MRI Z1-216</name>
    <dbReference type="NCBI Taxonomy" id="1154879"/>
    <lineage>
        <taxon>Bacteria</taxon>
        <taxon>Bacillati</taxon>
        <taxon>Bacillota</taxon>
        <taxon>Bacilli</taxon>
        <taxon>Lactobacillales</taxon>
        <taxon>Streptococcaceae</taxon>
        <taxon>Streptococcus</taxon>
    </lineage>
</organism>
<gene>
    <name evidence="1" type="ORF">SAG0164_12400</name>
</gene>
<reference evidence="1 2" key="1">
    <citation type="submission" date="2012-07" db="EMBL/GenBank/DDBJ databases">
        <authorList>
            <person name="Moroni P."/>
            <person name="Richards V.P."/>
            <person name="Durkin S.A.S."/>
            <person name="Kim M."/>
            <person name="Pavinski Bitar P.D."/>
            <person name="Stanhope M.J."/>
            <person name="Town C.D."/>
            <person name="Zadoks R.N."/>
            <person name="Venter J.C."/>
        </authorList>
    </citation>
    <scope>NUCLEOTIDE SEQUENCE [LARGE SCALE GENOMIC DNA]</scope>
    <source>
        <strain evidence="1 2">MRI Z1-216</strain>
    </source>
</reference>
<comment type="caution">
    <text evidence="1">The sequence shown here is derived from an EMBL/GenBank/DDBJ whole genome shotgun (WGS) entry which is preliminary data.</text>
</comment>
<dbReference type="AlphaFoldDB" id="A0AAD2WYH0"/>
<name>A0AAD2WYH0_STRAG</name>
<accession>A0AAD2WYH0</accession>
<proteinExistence type="predicted"/>
<dbReference type="RefSeq" id="WP_000634189.1">
    <property type="nucleotide sequence ID" value="NZ_ALSF01000004.1"/>
</dbReference>